<evidence type="ECO:0008006" key="3">
    <source>
        <dbReference type="Google" id="ProtNLM"/>
    </source>
</evidence>
<sequence>MTNIKNNLNVYSEDRRDVIKLAGDALHSAKRCIFALQRDNMEEANEKLAVVEKIFGEINFKHKKNPALLSEGAYEAALEEYVEACLFFSFVTKRKIIFVSKIKMSDNSFIAGLCDVPGELYRYALKAATKRNFKTVAECAAAAEEIIGSLIEFDLTSYLRTKFDQAKQAGQKLEQVVYEVSLRQ</sequence>
<dbReference type="PANTHER" id="PTHR10741">
    <property type="entry name" value="TRANSLIN AND TRANSLIN ASSOCIATED PROTEIN X"/>
    <property type="match status" value="1"/>
</dbReference>
<dbReference type="EMBL" id="MFQH01000006">
    <property type="protein sequence ID" value="OGH78574.1"/>
    <property type="molecule type" value="Genomic_DNA"/>
</dbReference>
<dbReference type="SUPFAM" id="SSF74784">
    <property type="entry name" value="Translin"/>
    <property type="match status" value="1"/>
</dbReference>
<accession>A0A1F6N3X3</accession>
<dbReference type="Gene3D" id="1.20.58.2140">
    <property type="match status" value="1"/>
</dbReference>
<dbReference type="Pfam" id="PF01997">
    <property type="entry name" value="Translin"/>
    <property type="match status" value="1"/>
</dbReference>
<name>A0A1F6N3X3_9BACT</name>
<dbReference type="AlphaFoldDB" id="A0A1F6N3X3"/>
<comment type="caution">
    <text evidence="1">The sequence shown here is derived from an EMBL/GenBank/DDBJ whole genome shotgun (WGS) entry which is preliminary data.</text>
</comment>
<gene>
    <name evidence="1" type="ORF">A2983_02845</name>
</gene>
<organism evidence="1 2">
    <name type="scientific">Candidatus Magasanikbacteria bacterium RIFCSPLOWO2_01_FULL_40_15</name>
    <dbReference type="NCBI Taxonomy" id="1798686"/>
    <lineage>
        <taxon>Bacteria</taxon>
        <taxon>Candidatus Magasanikiibacteriota</taxon>
    </lineage>
</organism>
<dbReference type="CDD" id="cd14820">
    <property type="entry name" value="TRAX"/>
    <property type="match status" value="1"/>
</dbReference>
<proteinExistence type="predicted"/>
<dbReference type="Proteomes" id="UP000177040">
    <property type="component" value="Unassembled WGS sequence"/>
</dbReference>
<dbReference type="InterPro" id="IPR002848">
    <property type="entry name" value="Translin_fam"/>
</dbReference>
<dbReference type="GO" id="GO:0043565">
    <property type="term" value="F:sequence-specific DNA binding"/>
    <property type="evidence" value="ECO:0007669"/>
    <property type="project" value="InterPro"/>
</dbReference>
<evidence type="ECO:0000313" key="1">
    <source>
        <dbReference type="EMBL" id="OGH78574.1"/>
    </source>
</evidence>
<dbReference type="InterPro" id="IPR036081">
    <property type="entry name" value="Translin_sf"/>
</dbReference>
<evidence type="ECO:0000313" key="2">
    <source>
        <dbReference type="Proteomes" id="UP000177040"/>
    </source>
</evidence>
<reference evidence="1 2" key="1">
    <citation type="journal article" date="2016" name="Nat. Commun.">
        <title>Thousands of microbial genomes shed light on interconnected biogeochemical processes in an aquifer system.</title>
        <authorList>
            <person name="Anantharaman K."/>
            <person name="Brown C.T."/>
            <person name="Hug L.A."/>
            <person name="Sharon I."/>
            <person name="Castelle C.J."/>
            <person name="Probst A.J."/>
            <person name="Thomas B.C."/>
            <person name="Singh A."/>
            <person name="Wilkins M.J."/>
            <person name="Karaoz U."/>
            <person name="Brodie E.L."/>
            <person name="Williams K.H."/>
            <person name="Hubbard S.S."/>
            <person name="Banfield J.F."/>
        </authorList>
    </citation>
    <scope>NUCLEOTIDE SEQUENCE [LARGE SCALE GENOMIC DNA]</scope>
</reference>
<protein>
    <recommendedName>
        <fullName evidence="3">Translin</fullName>
    </recommendedName>
</protein>